<accession>A0A835U7F3</accession>
<evidence type="ECO:0000313" key="11">
    <source>
        <dbReference type="Proteomes" id="UP000636800"/>
    </source>
</evidence>
<evidence type="ECO:0000256" key="3">
    <source>
        <dbReference type="ARBA" id="ARBA00023054"/>
    </source>
</evidence>
<dbReference type="InterPro" id="IPR044823">
    <property type="entry name" value="ASIL1/2-like"/>
</dbReference>
<evidence type="ECO:0000256" key="6">
    <source>
        <dbReference type="ARBA" id="ARBA00023242"/>
    </source>
</evidence>
<keyword evidence="2" id="KW-0805">Transcription regulation</keyword>
<protein>
    <recommendedName>
        <fullName evidence="9">Myb/SANT-like DNA-binding domain-containing protein</fullName>
    </recommendedName>
</protein>
<dbReference type="FunFam" id="1.10.10.60:FF:000104">
    <property type="entry name" value="trihelix transcription factor ASIL2"/>
    <property type="match status" value="1"/>
</dbReference>
<dbReference type="Pfam" id="PF13837">
    <property type="entry name" value="Myb_DNA-bind_4"/>
    <property type="match status" value="1"/>
</dbReference>
<evidence type="ECO:0000313" key="10">
    <source>
        <dbReference type="EMBL" id="KAG0452439.1"/>
    </source>
</evidence>
<evidence type="ECO:0000259" key="9">
    <source>
        <dbReference type="Pfam" id="PF13837"/>
    </source>
</evidence>
<dbReference type="Proteomes" id="UP000636800">
    <property type="component" value="Unassembled WGS sequence"/>
</dbReference>
<gene>
    <name evidence="10" type="ORF">HPP92_025103</name>
</gene>
<evidence type="ECO:0000256" key="4">
    <source>
        <dbReference type="ARBA" id="ARBA00023125"/>
    </source>
</evidence>
<feature type="region of interest" description="Disordered" evidence="8">
    <location>
        <begin position="194"/>
        <end position="231"/>
    </location>
</feature>
<reference evidence="10 11" key="1">
    <citation type="journal article" date="2020" name="Nat. Food">
        <title>A phased Vanilla planifolia genome enables genetic improvement of flavour and production.</title>
        <authorList>
            <person name="Hasing T."/>
            <person name="Tang H."/>
            <person name="Brym M."/>
            <person name="Khazi F."/>
            <person name="Huang T."/>
            <person name="Chambers A.H."/>
        </authorList>
    </citation>
    <scope>NUCLEOTIDE SEQUENCE [LARGE SCALE GENOMIC DNA]</scope>
    <source>
        <tissue evidence="10">Leaf</tissue>
    </source>
</reference>
<dbReference type="OrthoDB" id="439808at2759"/>
<dbReference type="PANTHER" id="PTHR31307:SF40">
    <property type="entry name" value="TRIHELIX TRANSCRIPTION FACTOR ENAP1-RELATED"/>
    <property type="match status" value="1"/>
</dbReference>
<name>A0A835U7F3_VANPL</name>
<evidence type="ECO:0000256" key="1">
    <source>
        <dbReference type="ARBA" id="ARBA00004123"/>
    </source>
</evidence>
<dbReference type="PANTHER" id="PTHR31307">
    <property type="entry name" value="TRIHELIX TRANSCRIPTION FACTOR ASIL2"/>
    <property type="match status" value="1"/>
</dbReference>
<keyword evidence="11" id="KW-1185">Reference proteome</keyword>
<keyword evidence="3 7" id="KW-0175">Coiled coil</keyword>
<comment type="caution">
    <text evidence="10">The sequence shown here is derived from an EMBL/GenBank/DDBJ whole genome shotgun (WGS) entry which is preliminary data.</text>
</comment>
<evidence type="ECO:0000256" key="5">
    <source>
        <dbReference type="ARBA" id="ARBA00023163"/>
    </source>
</evidence>
<evidence type="ECO:0000256" key="2">
    <source>
        <dbReference type="ARBA" id="ARBA00023015"/>
    </source>
</evidence>
<proteinExistence type="predicted"/>
<keyword evidence="4" id="KW-0238">DNA-binding</keyword>
<evidence type="ECO:0000256" key="8">
    <source>
        <dbReference type="SAM" id="MobiDB-lite"/>
    </source>
</evidence>
<comment type="subcellular location">
    <subcellularLocation>
        <location evidence="1">Nucleus</location>
    </subcellularLocation>
</comment>
<dbReference type="InterPro" id="IPR044822">
    <property type="entry name" value="Myb_DNA-bind_4"/>
</dbReference>
<evidence type="ECO:0000256" key="7">
    <source>
        <dbReference type="SAM" id="Coils"/>
    </source>
</evidence>
<organism evidence="10 11">
    <name type="scientific">Vanilla planifolia</name>
    <name type="common">Vanilla</name>
    <dbReference type="NCBI Taxonomy" id="51239"/>
    <lineage>
        <taxon>Eukaryota</taxon>
        <taxon>Viridiplantae</taxon>
        <taxon>Streptophyta</taxon>
        <taxon>Embryophyta</taxon>
        <taxon>Tracheophyta</taxon>
        <taxon>Spermatophyta</taxon>
        <taxon>Magnoliopsida</taxon>
        <taxon>Liliopsida</taxon>
        <taxon>Asparagales</taxon>
        <taxon>Orchidaceae</taxon>
        <taxon>Vanilloideae</taxon>
        <taxon>Vanilleae</taxon>
        <taxon>Vanilla</taxon>
    </lineage>
</organism>
<dbReference type="EMBL" id="JADCNL010000014">
    <property type="protein sequence ID" value="KAG0452439.1"/>
    <property type="molecule type" value="Genomic_DNA"/>
</dbReference>
<keyword evidence="5" id="KW-0804">Transcription</keyword>
<keyword evidence="6" id="KW-0539">Nucleus</keyword>
<dbReference type="GO" id="GO:0000976">
    <property type="term" value="F:transcription cis-regulatory region binding"/>
    <property type="evidence" value="ECO:0007669"/>
    <property type="project" value="TreeGrafter"/>
</dbReference>
<sequence length="307" mass="34222">MSSGNRNGGGVGGGVGGLREDCWSEGATEALVEAWGDRFLQLSRGNLRQKDWKEVADSVNTRQDAVGKPRKTDGQCKNRIDTLKKKYKLEKSKPGPSTWPFFSRLDLLVGSSPDFLSKKSLPFTSPAAGQSSLTVKVKRPNSNPSSIPLLPSLALTSWGSFRLRTNIPDATQSSREGSGGAYNYCDDYEGADEDHVEHGRNGSFENLSTGKRRRPWDGSDDFNTRAAGDRGGEQGSFRLLARAIEKIAEIYEKVERSKLQQTIELEKQRMEFEKELEIHRMRIFMETQLELEKMKHPKFASGSGERS</sequence>
<feature type="domain" description="Myb/SANT-like DNA-binding" evidence="9">
    <location>
        <begin position="21"/>
        <end position="107"/>
    </location>
</feature>
<dbReference type="GO" id="GO:0005634">
    <property type="term" value="C:nucleus"/>
    <property type="evidence" value="ECO:0007669"/>
    <property type="project" value="UniProtKB-SubCell"/>
</dbReference>
<dbReference type="Gene3D" id="1.10.10.60">
    <property type="entry name" value="Homeodomain-like"/>
    <property type="match status" value="1"/>
</dbReference>
<feature type="coiled-coil region" evidence="7">
    <location>
        <begin position="240"/>
        <end position="276"/>
    </location>
</feature>
<dbReference type="AlphaFoldDB" id="A0A835U7F3"/>